<sequence>MDSDTLQERFANWLLVHRIAYKVAITDSLPYDADLYNEINDLNNANVHQKRKIRHYYIDRRFPDPTCFLPSAAFYLIKGFYNDLESFSINKDLMVTTDHGEPLLEYIRTQGMGDFEPVWSDTRIQDPATMFLPNDQKLVVEKVERHNIPYRLSDSKTPLLNYCNNLLCTYGEWVIVAVGSEIRRFKMDDEIDGDVMETHKSFGVFDLLFAEYPDGMVLEQSLDSDFFMSSDRLRVNFMKICRFQSIDVLCVCTEVGIVVIIDISHWILHDTNDSIACCYKICSEDGACSKYAALPVTILDVSKGAWSVDIIQLSSTASMVAVGHNGPGISIFRYGDDDVPISGNLSTPHNVPCLNFVQGSLDSQGYVTLTYVTVKGSISAIKVRFIQNNLDVIHLDTQLVDEMAWTITPLVRSDFLSVPMFELLNLNFKEFFKQSIISSAMMDTMVLNGELPNLNLSNRLGPGTLTTQIPVPTSNLTWRCVAGMLDIHVNLRFTTFDIDGQIDSAALIKGNHEGFAWQVLNERTELRSRERVELDERINPIEHYYLDNPNQVSYKNCFSGTDTQRYEKQWNNGFLIKQCTRPESGSTTSLNSRSVTPINNTNFRFITSQIEGDDWESSYSPREFKDMTYEWQSRSKSYRDGWSAFHRIPHPRVIDIGPSVIAQSTLLPLPLGMKPLTTKGIDEDDELTSKETLAHMSVDNNNSNDNNNNNNNITPSRVTFSAGTIDSHFDDNDDEGLNRRLEFAHDQQGQWFLHNHVSKVRKLMKYMDLKKEDPKEQQNNEKQVIDSINDDDFLLVTTESRILLMKLFPLIITSFNKDEIFPLNEVTVCIPHSFIDSLNRINFICLIKELNCIVVASQLGLVSLLRLTEYKGILSFRQEYILGWQPQDPQRPVDGRDECIKDTMKDRHGDGIACGVDDVAFRLFNIIGMDYTYMPYDRNNKTGGYAILFLNCHGELHRYKITTGNSHFKL</sequence>
<reference evidence="2 3" key="1">
    <citation type="submission" date="2017-04" db="EMBL/GenBank/DDBJ databases">
        <authorList>
            <person name="Afonso C.L."/>
            <person name="Miller P.J."/>
            <person name="Scott M.A."/>
            <person name="Spackman E."/>
            <person name="Goraichik I."/>
            <person name="Dimitrov K.M."/>
            <person name="Suarez D.L."/>
            <person name="Swayne D.E."/>
        </authorList>
    </citation>
    <scope>NUCLEOTIDE SEQUENCE [LARGE SCALE GENOMIC DNA]</scope>
</reference>
<dbReference type="Pfam" id="PF08728">
    <property type="entry name" value="CRT10"/>
    <property type="match status" value="2"/>
</dbReference>
<dbReference type="EMBL" id="FXLY01000015">
    <property type="protein sequence ID" value="SMN22909.1"/>
    <property type="molecule type" value="Genomic_DNA"/>
</dbReference>
<proteinExistence type="predicted"/>
<accession>A0A1X7RBR1</accession>
<feature type="region of interest" description="Disordered" evidence="1">
    <location>
        <begin position="697"/>
        <end position="717"/>
    </location>
</feature>
<dbReference type="Proteomes" id="UP000196158">
    <property type="component" value="Unassembled WGS sequence"/>
</dbReference>
<dbReference type="OrthoDB" id="4068815at2759"/>
<evidence type="ECO:0000313" key="3">
    <source>
        <dbReference type="Proteomes" id="UP000196158"/>
    </source>
</evidence>
<keyword evidence="3" id="KW-1185">Reference proteome</keyword>
<dbReference type="AlphaFoldDB" id="A0A1X7RBR1"/>
<name>A0A1X7RBR1_9SACH</name>
<evidence type="ECO:0000313" key="2">
    <source>
        <dbReference type="EMBL" id="SMN22909.1"/>
    </source>
</evidence>
<organism evidence="2 3">
    <name type="scientific">Maudiozyma saulgeensis</name>
    <dbReference type="NCBI Taxonomy" id="1789683"/>
    <lineage>
        <taxon>Eukaryota</taxon>
        <taxon>Fungi</taxon>
        <taxon>Dikarya</taxon>
        <taxon>Ascomycota</taxon>
        <taxon>Saccharomycotina</taxon>
        <taxon>Saccharomycetes</taxon>
        <taxon>Saccharomycetales</taxon>
        <taxon>Saccharomycetaceae</taxon>
        <taxon>Maudiozyma</taxon>
    </lineage>
</organism>
<gene>
    <name evidence="2" type="ORF">KASA_0D00715G</name>
</gene>
<evidence type="ECO:0000256" key="1">
    <source>
        <dbReference type="SAM" id="MobiDB-lite"/>
    </source>
</evidence>
<protein>
    <submittedName>
        <fullName evidence="2">Uncharacterized protein</fullName>
    </submittedName>
</protein>
<dbReference type="STRING" id="1789683.A0A1X7RBR1"/>
<dbReference type="InterPro" id="IPR014839">
    <property type="entry name" value="Crt10"/>
</dbReference>
<feature type="compositionally biased region" description="Low complexity" evidence="1">
    <location>
        <begin position="699"/>
        <end position="712"/>
    </location>
</feature>